<dbReference type="AlphaFoldDB" id="A0A9P0DLK5"/>
<name>A0A9P0DLK5_PHACE</name>
<feature type="region of interest" description="Disordered" evidence="5">
    <location>
        <begin position="520"/>
        <end position="557"/>
    </location>
</feature>
<organism evidence="8 9">
    <name type="scientific">Phaedon cochleariae</name>
    <name type="common">Mustard beetle</name>
    <dbReference type="NCBI Taxonomy" id="80249"/>
    <lineage>
        <taxon>Eukaryota</taxon>
        <taxon>Metazoa</taxon>
        <taxon>Ecdysozoa</taxon>
        <taxon>Arthropoda</taxon>
        <taxon>Hexapoda</taxon>
        <taxon>Insecta</taxon>
        <taxon>Pterygota</taxon>
        <taxon>Neoptera</taxon>
        <taxon>Endopterygota</taxon>
        <taxon>Coleoptera</taxon>
        <taxon>Polyphaga</taxon>
        <taxon>Cucujiformia</taxon>
        <taxon>Chrysomeloidea</taxon>
        <taxon>Chrysomelidae</taxon>
        <taxon>Chrysomelinae</taxon>
        <taxon>Chrysomelini</taxon>
        <taxon>Phaedon</taxon>
    </lineage>
</organism>
<comment type="similarity">
    <text evidence="2 4">Belongs to the AB hydrolase superfamily. Lipase family.</text>
</comment>
<dbReference type="EMBL" id="OU896721">
    <property type="protein sequence ID" value="CAH1154323.1"/>
    <property type="molecule type" value="Genomic_DNA"/>
</dbReference>
<evidence type="ECO:0000256" key="4">
    <source>
        <dbReference type="RuleBase" id="RU004262"/>
    </source>
</evidence>
<dbReference type="GO" id="GO:0016298">
    <property type="term" value="F:lipase activity"/>
    <property type="evidence" value="ECO:0007669"/>
    <property type="project" value="InterPro"/>
</dbReference>
<evidence type="ECO:0000259" key="7">
    <source>
        <dbReference type="Pfam" id="PF00151"/>
    </source>
</evidence>
<keyword evidence="6" id="KW-0732">Signal</keyword>
<protein>
    <recommendedName>
        <fullName evidence="7">Lipase domain-containing protein</fullName>
    </recommendedName>
</protein>
<dbReference type="SUPFAM" id="SSF53474">
    <property type="entry name" value="alpha/beta-Hydrolases"/>
    <property type="match status" value="1"/>
</dbReference>
<dbReference type="PANTHER" id="PTHR11610">
    <property type="entry name" value="LIPASE"/>
    <property type="match status" value="1"/>
</dbReference>
<evidence type="ECO:0000313" key="8">
    <source>
        <dbReference type="EMBL" id="CAH1154323.1"/>
    </source>
</evidence>
<keyword evidence="9" id="KW-1185">Reference proteome</keyword>
<proteinExistence type="inferred from homology"/>
<evidence type="ECO:0000256" key="6">
    <source>
        <dbReference type="SAM" id="SignalP"/>
    </source>
</evidence>
<dbReference type="InterPro" id="IPR013818">
    <property type="entry name" value="Lipase"/>
</dbReference>
<dbReference type="InterPro" id="IPR000734">
    <property type="entry name" value="TAG_lipase"/>
</dbReference>
<comment type="subcellular location">
    <subcellularLocation>
        <location evidence="1">Secreted</location>
    </subcellularLocation>
</comment>
<dbReference type="OrthoDB" id="199913at2759"/>
<evidence type="ECO:0000313" key="9">
    <source>
        <dbReference type="Proteomes" id="UP001153737"/>
    </source>
</evidence>
<dbReference type="GO" id="GO:0016042">
    <property type="term" value="P:lipid catabolic process"/>
    <property type="evidence" value="ECO:0007669"/>
    <property type="project" value="TreeGrafter"/>
</dbReference>
<reference evidence="8" key="2">
    <citation type="submission" date="2022-10" db="EMBL/GenBank/DDBJ databases">
        <authorList>
            <consortium name="ENA_rothamsted_submissions"/>
            <consortium name="culmorum"/>
            <person name="King R."/>
        </authorList>
    </citation>
    <scope>NUCLEOTIDE SEQUENCE</scope>
</reference>
<sequence length="557" mass="62260">MKSCQKSEPDVMKIAILLYIVSSFLLTPSTAEDDPSDNQESENSEDTVDVFTKCYEHLGCVQTDSNWYHKIYRPINLKPADRHIIKTDFLLLKQSETDPESMLYNSFVAIEGSMKAAGFNNASQLMIIIHDFTGNGYSGWIKNLAFTMIKNALDYNLVSVDWQRGAEPPYDQALANSRVVALEIIALLKELKESMHYSFDNVHIVGHGVGAHIAGYVGGTYNKIKKITGLDPNGPRFHGMPNIVKLNPDCAKYVEVIHTDSYDSRSQGINESLGHSDFYVNSAPNQPGCSNNPVFSDLLSVDRSNLKEGQILPGCSHKRSFKYFIEAVSNGNCTFMGISCDGPKEFDEGRCNSCNDSGRDCKFFGLKTYMNAAQNIKYYLNSGDQTPYCMFQYRMNISIKGDSKVGYFDFILVDEHANVAEAVLTSESSSNYRDIKGGQSNIFVYYAHPPKLGPLKEAKVRWNEEKKFYCILFCKQSITVDKITVNFLGTGSEDGRYETVLCPTNGEMEIENGSYKTFTNCSPKSKSSSTAVPKTTSSTRTSTKMTTKKVNRHKHKS</sequence>
<evidence type="ECO:0000256" key="2">
    <source>
        <dbReference type="ARBA" id="ARBA00010701"/>
    </source>
</evidence>
<dbReference type="PRINTS" id="PR00821">
    <property type="entry name" value="TAGLIPASE"/>
</dbReference>
<evidence type="ECO:0000256" key="5">
    <source>
        <dbReference type="SAM" id="MobiDB-lite"/>
    </source>
</evidence>
<dbReference type="GO" id="GO:0005615">
    <property type="term" value="C:extracellular space"/>
    <property type="evidence" value="ECO:0007669"/>
    <property type="project" value="TreeGrafter"/>
</dbReference>
<feature type="signal peptide" evidence="6">
    <location>
        <begin position="1"/>
        <end position="31"/>
    </location>
</feature>
<feature type="domain" description="Lipase" evidence="7">
    <location>
        <begin position="54"/>
        <end position="388"/>
    </location>
</feature>
<dbReference type="Proteomes" id="UP001153737">
    <property type="component" value="Chromosome 15"/>
</dbReference>
<accession>A0A9P0DLK5</accession>
<keyword evidence="3" id="KW-0964">Secreted</keyword>
<dbReference type="InterPro" id="IPR029058">
    <property type="entry name" value="AB_hydrolase_fold"/>
</dbReference>
<gene>
    <name evidence="8" type="ORF">PHAECO_LOCUS5014</name>
</gene>
<evidence type="ECO:0000256" key="1">
    <source>
        <dbReference type="ARBA" id="ARBA00004613"/>
    </source>
</evidence>
<feature type="compositionally biased region" description="Low complexity" evidence="5">
    <location>
        <begin position="534"/>
        <end position="545"/>
    </location>
</feature>
<feature type="compositionally biased region" description="Polar residues" evidence="5">
    <location>
        <begin position="520"/>
        <end position="533"/>
    </location>
</feature>
<feature type="chain" id="PRO_5040289738" description="Lipase domain-containing protein" evidence="6">
    <location>
        <begin position="32"/>
        <end position="557"/>
    </location>
</feature>
<evidence type="ECO:0000256" key="3">
    <source>
        <dbReference type="ARBA" id="ARBA00022525"/>
    </source>
</evidence>
<dbReference type="Gene3D" id="3.40.50.1820">
    <property type="entry name" value="alpha/beta hydrolase"/>
    <property type="match status" value="1"/>
</dbReference>
<reference evidence="8" key="1">
    <citation type="submission" date="2022-01" db="EMBL/GenBank/DDBJ databases">
        <authorList>
            <person name="King R."/>
        </authorList>
    </citation>
    <scope>NUCLEOTIDE SEQUENCE</scope>
</reference>
<feature type="compositionally biased region" description="Basic residues" evidence="5">
    <location>
        <begin position="546"/>
        <end position="557"/>
    </location>
</feature>
<dbReference type="Pfam" id="PF00151">
    <property type="entry name" value="Lipase"/>
    <property type="match status" value="1"/>
</dbReference>